<dbReference type="GeneID" id="25258658"/>
<dbReference type="GO" id="GO:0003677">
    <property type="term" value="F:DNA binding"/>
    <property type="evidence" value="ECO:0007669"/>
    <property type="project" value="InterPro"/>
</dbReference>
<comment type="similarity">
    <text evidence="1">Belongs to the PDCD5 family.</text>
</comment>
<feature type="compositionally biased region" description="Polar residues" evidence="2">
    <location>
        <begin position="21"/>
        <end position="38"/>
    </location>
</feature>
<sequence length="129" mass="14350">MPGCFVYQYELKPTVGSILPSNRRSSSCSAAPAQQLQKQKNDEAKQMLMLSRVLSPEARDRLQSYLLQMSQRGALSRPLDDKQLISLLSQVGGLNEADCDVQQQSPTTFVKRKSGIDDDEDLDLSQFGI</sequence>
<dbReference type="Gene3D" id="1.10.8.140">
    <property type="entry name" value="PDCD5-like"/>
    <property type="match status" value="1"/>
</dbReference>
<dbReference type="EMBL" id="JMKJ01000077">
    <property type="protein sequence ID" value="KGG52483.1"/>
    <property type="molecule type" value="Genomic_DNA"/>
</dbReference>
<evidence type="ECO:0000256" key="1">
    <source>
        <dbReference type="ARBA" id="ARBA00010490"/>
    </source>
</evidence>
<dbReference type="Proteomes" id="UP000029725">
    <property type="component" value="Unassembled WGS sequence"/>
</dbReference>
<reference evidence="3 4" key="1">
    <citation type="submission" date="2014-04" db="EMBL/GenBank/DDBJ databases">
        <title>A new species of microsporidia sheds light on the evolution of extreme parasitism.</title>
        <authorList>
            <person name="Haag K.L."/>
            <person name="James T.Y."/>
            <person name="Larsson R."/>
            <person name="Schaer T.M."/>
            <person name="Refardt D."/>
            <person name="Pombert J.-F."/>
            <person name="Ebert D."/>
        </authorList>
    </citation>
    <scope>NUCLEOTIDE SEQUENCE [LARGE SCALE GENOMIC DNA]</scope>
    <source>
        <strain evidence="3 4">UGP3</strain>
        <tissue evidence="3">Spores</tissue>
    </source>
</reference>
<evidence type="ECO:0000313" key="3">
    <source>
        <dbReference type="EMBL" id="KGG52483.1"/>
    </source>
</evidence>
<keyword evidence="4" id="KW-1185">Reference proteome</keyword>
<comment type="caution">
    <text evidence="3">The sequence shown here is derived from an EMBL/GenBank/DDBJ whole genome shotgun (WGS) entry which is preliminary data.</text>
</comment>
<feature type="region of interest" description="Disordered" evidence="2">
    <location>
        <begin position="21"/>
        <end position="42"/>
    </location>
</feature>
<dbReference type="Pfam" id="PF01984">
    <property type="entry name" value="dsDNA_bind"/>
    <property type="match status" value="1"/>
</dbReference>
<dbReference type="HOGENOM" id="CLU_1949340_0_0_1"/>
<proteinExistence type="inferred from homology"/>
<dbReference type="OrthoDB" id="10252486at2759"/>
<evidence type="ECO:0000256" key="2">
    <source>
        <dbReference type="SAM" id="MobiDB-lite"/>
    </source>
</evidence>
<gene>
    <name evidence="3" type="ORF">DI09_16p370</name>
</gene>
<accession>A0A098VTQ7</accession>
<dbReference type="InterPro" id="IPR036883">
    <property type="entry name" value="PDCD5-like_sf"/>
</dbReference>
<dbReference type="RefSeq" id="XP_013238910.1">
    <property type="nucleotide sequence ID" value="XM_013383456.1"/>
</dbReference>
<name>A0A098VTQ7_9MICR</name>
<organism evidence="3 4">
    <name type="scientific">Mitosporidium daphniae</name>
    <dbReference type="NCBI Taxonomy" id="1485682"/>
    <lineage>
        <taxon>Eukaryota</taxon>
        <taxon>Fungi</taxon>
        <taxon>Fungi incertae sedis</taxon>
        <taxon>Microsporidia</taxon>
        <taxon>Mitosporidium</taxon>
    </lineage>
</organism>
<dbReference type="InterPro" id="IPR002836">
    <property type="entry name" value="PDCD5-like"/>
</dbReference>
<dbReference type="SUPFAM" id="SSF46950">
    <property type="entry name" value="Double-stranded DNA-binding domain"/>
    <property type="match status" value="1"/>
</dbReference>
<dbReference type="AlphaFoldDB" id="A0A098VTQ7"/>
<evidence type="ECO:0000313" key="4">
    <source>
        <dbReference type="Proteomes" id="UP000029725"/>
    </source>
</evidence>
<dbReference type="VEuPathDB" id="MicrosporidiaDB:DI09_16p370"/>
<protein>
    <submittedName>
        <fullName evidence="3">Programmed cell death protein 5</fullName>
    </submittedName>
</protein>